<keyword evidence="2" id="KW-1185">Reference proteome</keyword>
<dbReference type="Ensembl" id="ENSECRT00000025153.1">
    <property type="protein sequence ID" value="ENSECRP00000024617.1"/>
    <property type="gene ID" value="ENSECRG00000016671.1"/>
</dbReference>
<dbReference type="Proteomes" id="UP000694620">
    <property type="component" value="Unassembled WGS sequence"/>
</dbReference>
<dbReference type="GeneTree" id="ENSGT00940000160436"/>
<reference evidence="1" key="2">
    <citation type="submission" date="2025-09" db="UniProtKB">
        <authorList>
            <consortium name="Ensembl"/>
        </authorList>
    </citation>
    <scope>IDENTIFICATION</scope>
</reference>
<sequence>MGPGVFPFILTFKNTLFYLLRWVGTLPGIGSLPCALCWLGLAPADTRDPKHSLDNQKSCTLQATKVNEKALRASFLVAIRVAQAKKPYTIAETLIMPAAIDMCQEMFGKALASKLKTIPISNDTIQRRITLAAADVEEQLISRLQDCKQFAIQLDESTDVSGQAQLIAYVRYIWMDEVEEDFLFCKVCPGHTTSAELFAILDNFMAANSIEWSWCIGVCTDGAAAMTGKRTGLWERVRFNVPTATFTHCMIHRESLASKRMNANLKSIFDQAIKIVNYIKAHPLNSRLFASLCSNMDFDHEQLLMHTEVRWLSRGKVFNRLFELRDAVREFLGGNNSQLVVHLNDNSWVAALAYLADIFEQLNKLNSSLQGKHTNLITLSDKVSAFMKKLDLWKTRLFQGNFEMFDQLHEFTEKQENAEINKPELVKLISEHIQSLLDQFNFYFGDLNVESFSWVSSPFLAHIDSLNLPTLELNQLIELTSDTTLKMMHPRVSLMKFWTQASHEYPELSQKAFKIILPFATSYLCECGFSALVTIKTKCRSWLEVEDELRLSLSSITPRLDKLCSNLQAQGSH</sequence>
<dbReference type="AlphaFoldDB" id="A0A8C4XDT8"/>
<dbReference type="SUPFAM" id="SSF53098">
    <property type="entry name" value="Ribonuclease H-like"/>
    <property type="match status" value="1"/>
</dbReference>
<name>A0A8C4XDT8_ERPCA</name>
<protein>
    <submittedName>
        <fullName evidence="1">Uncharacterized protein</fullName>
    </submittedName>
</protein>
<accession>A0A8C4XDT8</accession>
<dbReference type="PANTHER" id="PTHR45913">
    <property type="entry name" value="EPM2A-INTERACTING PROTEIN 1"/>
    <property type="match status" value="1"/>
</dbReference>
<organism evidence="1 2">
    <name type="scientific">Erpetoichthys calabaricus</name>
    <name type="common">Rope fish</name>
    <name type="synonym">Calamoichthys calabaricus</name>
    <dbReference type="NCBI Taxonomy" id="27687"/>
    <lineage>
        <taxon>Eukaryota</taxon>
        <taxon>Metazoa</taxon>
        <taxon>Chordata</taxon>
        <taxon>Craniata</taxon>
        <taxon>Vertebrata</taxon>
        <taxon>Euteleostomi</taxon>
        <taxon>Actinopterygii</taxon>
        <taxon>Polypteriformes</taxon>
        <taxon>Polypteridae</taxon>
        <taxon>Erpetoichthys</taxon>
    </lineage>
</organism>
<reference evidence="1" key="1">
    <citation type="submission" date="2025-08" db="UniProtKB">
        <authorList>
            <consortium name="Ensembl"/>
        </authorList>
    </citation>
    <scope>IDENTIFICATION</scope>
</reference>
<evidence type="ECO:0000313" key="2">
    <source>
        <dbReference type="Proteomes" id="UP000694620"/>
    </source>
</evidence>
<dbReference type="InterPro" id="IPR012337">
    <property type="entry name" value="RNaseH-like_sf"/>
</dbReference>
<dbReference type="PANTHER" id="PTHR45913:SF19">
    <property type="entry name" value="LOW QUALITY PROTEIN: ZINC FINGER BED DOMAIN-CONTAINING PROTEIN 5-LIKE"/>
    <property type="match status" value="1"/>
</dbReference>
<evidence type="ECO:0000313" key="1">
    <source>
        <dbReference type="Ensembl" id="ENSECRP00000024617.1"/>
    </source>
</evidence>
<proteinExistence type="predicted"/>